<evidence type="ECO:0000256" key="3">
    <source>
        <dbReference type="SAM" id="MobiDB-lite"/>
    </source>
</evidence>
<protein>
    <submittedName>
        <fullName evidence="5">GNAT superfamily N-acetyltransferase</fullName>
    </submittedName>
</protein>
<evidence type="ECO:0000313" key="5">
    <source>
        <dbReference type="EMBL" id="MDP9823464.1"/>
    </source>
</evidence>
<evidence type="ECO:0000313" key="6">
    <source>
        <dbReference type="Proteomes" id="UP001240447"/>
    </source>
</evidence>
<dbReference type="RefSeq" id="WP_068120733.1">
    <property type="nucleotide sequence ID" value="NZ_JAUSQM010000001.1"/>
</dbReference>
<keyword evidence="1" id="KW-0808">Transferase</keyword>
<proteinExistence type="predicted"/>
<accession>A0ABT9NSR1</accession>
<dbReference type="InterPro" id="IPR016181">
    <property type="entry name" value="Acyl_CoA_acyltransferase"/>
</dbReference>
<feature type="domain" description="N-acetyltransferase" evidence="4">
    <location>
        <begin position="6"/>
        <end position="157"/>
    </location>
</feature>
<comment type="caution">
    <text evidence="5">The sequence shown here is derived from an EMBL/GenBank/DDBJ whole genome shotgun (WGS) entry which is preliminary data.</text>
</comment>
<keyword evidence="2" id="KW-0012">Acyltransferase</keyword>
<dbReference type="CDD" id="cd04301">
    <property type="entry name" value="NAT_SF"/>
    <property type="match status" value="1"/>
</dbReference>
<evidence type="ECO:0000259" key="4">
    <source>
        <dbReference type="PROSITE" id="PS51186"/>
    </source>
</evidence>
<sequence>MARQLAKVRDAGPDDAPALLVLWHDLVRRTNVDPVEQARAAIARVAADPDERIIVVEWDCEVIGALQLRRVALGPLTDEMTVLASHLQVLTGHRRQGVGHLLMEAAVAWAEEKDVSYLTGMATGARDTNRFLARLGLAQAGVMRGAPVATVRTRLGSSGRGASGTVSAVRPSGSRHLGQVLASRRTQRRRSSERDPD</sequence>
<dbReference type="InterPro" id="IPR000182">
    <property type="entry name" value="GNAT_dom"/>
</dbReference>
<dbReference type="Proteomes" id="UP001240447">
    <property type="component" value="Unassembled WGS sequence"/>
</dbReference>
<dbReference type="Pfam" id="PF00583">
    <property type="entry name" value="Acetyltransf_1"/>
    <property type="match status" value="1"/>
</dbReference>
<dbReference type="Gene3D" id="3.40.630.30">
    <property type="match status" value="1"/>
</dbReference>
<dbReference type="PROSITE" id="PS51186">
    <property type="entry name" value="GNAT"/>
    <property type="match status" value="1"/>
</dbReference>
<dbReference type="PANTHER" id="PTHR43877:SF1">
    <property type="entry name" value="ACETYLTRANSFERASE"/>
    <property type="match status" value="1"/>
</dbReference>
<gene>
    <name evidence="5" type="ORF">J2S59_003273</name>
</gene>
<name>A0ABT9NSR1_9ACTN</name>
<reference evidence="5 6" key="1">
    <citation type="submission" date="2023-07" db="EMBL/GenBank/DDBJ databases">
        <title>Sequencing the genomes of 1000 actinobacteria strains.</title>
        <authorList>
            <person name="Klenk H.-P."/>
        </authorList>
    </citation>
    <scope>NUCLEOTIDE SEQUENCE [LARGE SCALE GENOMIC DNA]</scope>
    <source>
        <strain evidence="5 6">GD13</strain>
    </source>
</reference>
<evidence type="ECO:0000256" key="1">
    <source>
        <dbReference type="ARBA" id="ARBA00022679"/>
    </source>
</evidence>
<dbReference type="PANTHER" id="PTHR43877">
    <property type="entry name" value="AMINOALKYLPHOSPHONATE N-ACETYLTRANSFERASE-RELATED-RELATED"/>
    <property type="match status" value="1"/>
</dbReference>
<dbReference type="SUPFAM" id="SSF55729">
    <property type="entry name" value="Acyl-CoA N-acyltransferases (Nat)"/>
    <property type="match status" value="1"/>
</dbReference>
<evidence type="ECO:0000256" key="2">
    <source>
        <dbReference type="ARBA" id="ARBA00023315"/>
    </source>
</evidence>
<organism evidence="5 6">
    <name type="scientific">Nocardioides massiliensis</name>
    <dbReference type="NCBI Taxonomy" id="1325935"/>
    <lineage>
        <taxon>Bacteria</taxon>
        <taxon>Bacillati</taxon>
        <taxon>Actinomycetota</taxon>
        <taxon>Actinomycetes</taxon>
        <taxon>Propionibacteriales</taxon>
        <taxon>Nocardioidaceae</taxon>
        <taxon>Nocardioides</taxon>
    </lineage>
</organism>
<dbReference type="InterPro" id="IPR050832">
    <property type="entry name" value="Bact_Acetyltransf"/>
</dbReference>
<keyword evidence="6" id="KW-1185">Reference proteome</keyword>
<dbReference type="EMBL" id="JAUSQM010000001">
    <property type="protein sequence ID" value="MDP9823464.1"/>
    <property type="molecule type" value="Genomic_DNA"/>
</dbReference>
<feature type="region of interest" description="Disordered" evidence="3">
    <location>
        <begin position="154"/>
        <end position="197"/>
    </location>
</feature>